<evidence type="ECO:0000313" key="5">
    <source>
        <dbReference type="EMBL" id="PIS38953.1"/>
    </source>
</evidence>
<reference evidence="6" key="1">
    <citation type="submission" date="2017-09" db="EMBL/GenBank/DDBJ databases">
        <title>Depth-based differentiation of microbial function through sediment-hosted aquifers and enrichment of novel symbionts in the deep terrestrial subsurface.</title>
        <authorList>
            <person name="Probst A.J."/>
            <person name="Ladd B."/>
            <person name="Jarett J.K."/>
            <person name="Geller-Mcgrath D.E."/>
            <person name="Sieber C.M.K."/>
            <person name="Emerson J.B."/>
            <person name="Anantharaman K."/>
            <person name="Thomas B.C."/>
            <person name="Malmstrom R."/>
            <person name="Stieglmeier M."/>
            <person name="Klingl A."/>
            <person name="Woyke T."/>
            <person name="Ryan C.M."/>
            <person name="Banfield J.F."/>
        </authorList>
    </citation>
    <scope>NUCLEOTIDE SEQUENCE [LARGE SCALE GENOMIC DNA]</scope>
</reference>
<protein>
    <recommendedName>
        <fullName evidence="4">GH10 domain-containing protein</fullName>
    </recommendedName>
</protein>
<feature type="domain" description="GH10" evidence="4">
    <location>
        <begin position="73"/>
        <end position="164"/>
    </location>
</feature>
<dbReference type="GO" id="GO:0000272">
    <property type="term" value="P:polysaccharide catabolic process"/>
    <property type="evidence" value="ECO:0007669"/>
    <property type="project" value="UniProtKB-KW"/>
</dbReference>
<gene>
    <name evidence="5" type="ORF">COT34_01030</name>
</gene>
<accession>A0A2M6T177</accession>
<dbReference type="GO" id="GO:0004553">
    <property type="term" value="F:hydrolase activity, hydrolyzing O-glycosyl compounds"/>
    <property type="evidence" value="ECO:0007669"/>
    <property type="project" value="InterPro"/>
</dbReference>
<dbReference type="Pfam" id="PF00331">
    <property type="entry name" value="Glyco_hydro_10"/>
    <property type="match status" value="1"/>
</dbReference>
<evidence type="ECO:0000256" key="2">
    <source>
        <dbReference type="ARBA" id="ARBA00023277"/>
    </source>
</evidence>
<keyword evidence="3" id="KW-0624">Polysaccharide degradation</keyword>
<name>A0A2M6T177_9BACT</name>
<keyword evidence="1" id="KW-0378">Hydrolase</keyword>
<organism evidence="5 6">
    <name type="scientific">Candidatus Nealsonbacteria bacterium CG08_land_8_20_14_0_20_43_11</name>
    <dbReference type="NCBI Taxonomy" id="1974706"/>
    <lineage>
        <taxon>Bacteria</taxon>
        <taxon>Candidatus Nealsoniibacteriota</taxon>
    </lineage>
</organism>
<dbReference type="InterPro" id="IPR001000">
    <property type="entry name" value="GH10_dom"/>
</dbReference>
<dbReference type="Proteomes" id="UP000229390">
    <property type="component" value="Unassembled WGS sequence"/>
</dbReference>
<evidence type="ECO:0000259" key="4">
    <source>
        <dbReference type="Pfam" id="PF00331"/>
    </source>
</evidence>
<dbReference type="InterPro" id="IPR017853">
    <property type="entry name" value="GH"/>
</dbReference>
<dbReference type="AlphaFoldDB" id="A0A2M6T177"/>
<proteinExistence type="predicted"/>
<dbReference type="EMBL" id="PEYE01000019">
    <property type="protein sequence ID" value="PIS38953.1"/>
    <property type="molecule type" value="Genomic_DNA"/>
</dbReference>
<evidence type="ECO:0000313" key="6">
    <source>
        <dbReference type="Proteomes" id="UP000229390"/>
    </source>
</evidence>
<evidence type="ECO:0000256" key="1">
    <source>
        <dbReference type="ARBA" id="ARBA00022801"/>
    </source>
</evidence>
<dbReference type="Gene3D" id="3.20.20.80">
    <property type="entry name" value="Glycosidases"/>
    <property type="match status" value="1"/>
</dbReference>
<evidence type="ECO:0000256" key="3">
    <source>
        <dbReference type="ARBA" id="ARBA00023326"/>
    </source>
</evidence>
<dbReference type="SUPFAM" id="SSF51445">
    <property type="entry name" value="(Trans)glycosidases"/>
    <property type="match status" value="1"/>
</dbReference>
<keyword evidence="2" id="KW-0119">Carbohydrate metabolism</keyword>
<sequence>MRIKRVIKKVFLVFAFIAIVFAGYFFVGRASQPEKIAWGVNFSAKYSESLGLEWREVYSALVEDLGARNLKIAVHWDIFEPEQGNYNFADLDWQIKIAEENKAKIIPVIGMKTSRWPECHLPDWARNLGKTEQQEKILEMIRAIVSRYKDSRAIKYWQVENEPFFLFGECPWQDREFLVREIKLVKTLDPAHPVMITDTGEWSFWFKSAKLGDLVGTTMYRQAWMKEINFSARYHFPAVSYSRKALLIKLLFGKKVICAELQAEPWGKKPVYELPLEEQEKTMNLKQFQENIRYAQKSGLDEFYFWGGEWWFWQKKQGHPEIWNEAKKLF</sequence>
<comment type="caution">
    <text evidence="5">The sequence shown here is derived from an EMBL/GenBank/DDBJ whole genome shotgun (WGS) entry which is preliminary data.</text>
</comment>